<dbReference type="Proteomes" id="UP001292094">
    <property type="component" value="Unassembled WGS sequence"/>
</dbReference>
<keyword evidence="2" id="KW-1185">Reference proteome</keyword>
<evidence type="ECO:0000313" key="1">
    <source>
        <dbReference type="EMBL" id="KAK4321914.1"/>
    </source>
</evidence>
<reference evidence="1" key="1">
    <citation type="submission" date="2023-11" db="EMBL/GenBank/DDBJ databases">
        <title>Genome assemblies of two species of porcelain crab, Petrolisthes cinctipes and Petrolisthes manimaculis (Anomura: Porcellanidae).</title>
        <authorList>
            <person name="Angst P."/>
        </authorList>
    </citation>
    <scope>NUCLEOTIDE SEQUENCE</scope>
    <source>
        <strain evidence="1">PB745_02</strain>
        <tissue evidence="1">Gill</tissue>
    </source>
</reference>
<dbReference type="EMBL" id="JAWZYT010000553">
    <property type="protein sequence ID" value="KAK4321914.1"/>
    <property type="molecule type" value="Genomic_DNA"/>
</dbReference>
<comment type="caution">
    <text evidence="1">The sequence shown here is derived from an EMBL/GenBank/DDBJ whole genome shotgun (WGS) entry which is preliminary data.</text>
</comment>
<evidence type="ECO:0000313" key="2">
    <source>
        <dbReference type="Proteomes" id="UP001292094"/>
    </source>
</evidence>
<gene>
    <name evidence="1" type="ORF">Pmani_007296</name>
</gene>
<name>A0AAE1Q8T0_9EUCA</name>
<proteinExistence type="predicted"/>
<organism evidence="1 2">
    <name type="scientific">Petrolisthes manimaculis</name>
    <dbReference type="NCBI Taxonomy" id="1843537"/>
    <lineage>
        <taxon>Eukaryota</taxon>
        <taxon>Metazoa</taxon>
        <taxon>Ecdysozoa</taxon>
        <taxon>Arthropoda</taxon>
        <taxon>Crustacea</taxon>
        <taxon>Multicrustacea</taxon>
        <taxon>Malacostraca</taxon>
        <taxon>Eumalacostraca</taxon>
        <taxon>Eucarida</taxon>
        <taxon>Decapoda</taxon>
        <taxon>Pleocyemata</taxon>
        <taxon>Anomura</taxon>
        <taxon>Galatheoidea</taxon>
        <taxon>Porcellanidae</taxon>
        <taxon>Petrolisthes</taxon>
    </lineage>
</organism>
<accession>A0AAE1Q8T0</accession>
<sequence length="141" mass="16734">MYTLLKQRRMRWLGHIVRMNDGQIPKDLLYGELAQGKRPIGRPQLRFKEVCKRDLKAWNIDQNSWEADCAEKSFQVRRNTRSVTRGKENEKKGCNPSRQTSVRLHLRPLPQGLSFPHRTGQPHTTLYQNQHPERNFIVFRD</sequence>
<protein>
    <submittedName>
        <fullName evidence="1">Uncharacterized protein</fullName>
    </submittedName>
</protein>
<dbReference type="AlphaFoldDB" id="A0AAE1Q8T0"/>